<dbReference type="InterPro" id="IPR013083">
    <property type="entry name" value="Znf_RING/FYVE/PHD"/>
</dbReference>
<accession>A0A5D2YJU9</accession>
<dbReference type="EMBL" id="CM017642">
    <property type="protein sequence ID" value="TYJ26648.1"/>
    <property type="molecule type" value="Genomic_DNA"/>
</dbReference>
<gene>
    <name evidence="1" type="ORF">E1A91_A07G134700v1</name>
</gene>
<dbReference type="Gene3D" id="3.30.40.10">
    <property type="entry name" value="Zinc/RING finger domain, C3HC4 (zinc finger)"/>
    <property type="match status" value="1"/>
</dbReference>
<dbReference type="PANTHER" id="PTHR46859">
    <property type="entry name" value="TRANSMEMBRANE FRAGILE-X-F-ASSOCIATED PROTEIN"/>
    <property type="match status" value="1"/>
</dbReference>
<evidence type="ECO:0000313" key="2">
    <source>
        <dbReference type="Proteomes" id="UP000323597"/>
    </source>
</evidence>
<keyword evidence="2" id="KW-1185">Reference proteome</keyword>
<proteinExistence type="predicted"/>
<reference evidence="1 2" key="1">
    <citation type="submission" date="2019-07" db="EMBL/GenBank/DDBJ databases">
        <title>WGS assembly of Gossypium mustelinum.</title>
        <authorList>
            <person name="Chen Z.J."/>
            <person name="Sreedasyam A."/>
            <person name="Ando A."/>
            <person name="Song Q."/>
            <person name="De L."/>
            <person name="Hulse-Kemp A."/>
            <person name="Ding M."/>
            <person name="Ye W."/>
            <person name="Kirkbride R."/>
            <person name="Jenkins J."/>
            <person name="Plott C."/>
            <person name="Lovell J."/>
            <person name="Lin Y.-M."/>
            <person name="Vaughn R."/>
            <person name="Liu B."/>
            <person name="Li W."/>
            <person name="Simpson S."/>
            <person name="Scheffler B."/>
            <person name="Saski C."/>
            <person name="Grover C."/>
            <person name="Hu G."/>
            <person name="Conover J."/>
            <person name="Carlson J."/>
            <person name="Shu S."/>
            <person name="Boston L."/>
            <person name="Williams M."/>
            <person name="Peterson D."/>
            <person name="Mcgee K."/>
            <person name="Jones D."/>
            <person name="Wendel J."/>
            <person name="Stelly D."/>
            <person name="Grimwood J."/>
            <person name="Schmutz J."/>
        </authorList>
    </citation>
    <scope>NUCLEOTIDE SEQUENCE [LARGE SCALE GENOMIC DNA]</scope>
    <source>
        <strain evidence="1">1408120.09</strain>
    </source>
</reference>
<dbReference type="PANTHER" id="PTHR46859:SF6">
    <property type="entry name" value="TRANSMEMBRANE FRAGILE-X-F-ASSOCIATED PROTEIN"/>
    <property type="match status" value="1"/>
</dbReference>
<organism evidence="1 2">
    <name type="scientific">Gossypium mustelinum</name>
    <name type="common">Cotton</name>
    <name type="synonym">Gossypium caicoense</name>
    <dbReference type="NCBI Taxonomy" id="34275"/>
    <lineage>
        <taxon>Eukaryota</taxon>
        <taxon>Viridiplantae</taxon>
        <taxon>Streptophyta</taxon>
        <taxon>Embryophyta</taxon>
        <taxon>Tracheophyta</taxon>
        <taxon>Spermatophyta</taxon>
        <taxon>Magnoliopsida</taxon>
        <taxon>eudicotyledons</taxon>
        <taxon>Gunneridae</taxon>
        <taxon>Pentapetalae</taxon>
        <taxon>rosids</taxon>
        <taxon>malvids</taxon>
        <taxon>Malvales</taxon>
        <taxon>Malvaceae</taxon>
        <taxon>Malvoideae</taxon>
        <taxon>Gossypium</taxon>
    </lineage>
</organism>
<protein>
    <submittedName>
        <fullName evidence="1">Uncharacterized protein</fullName>
    </submittedName>
</protein>
<dbReference type="AlphaFoldDB" id="A0A5D2YJU9"/>
<name>A0A5D2YJU9_GOSMU</name>
<evidence type="ECO:0000313" key="1">
    <source>
        <dbReference type="EMBL" id="TYJ26648.1"/>
    </source>
</evidence>
<dbReference type="Proteomes" id="UP000323597">
    <property type="component" value="Chromosome A07"/>
</dbReference>
<sequence>MVAISTLMNLKYFARKGLWQHFIWMKRSGALMFNHCLGFRKTLRYNTFSPDSMKKMPKSDLVEETWRLQAVACEQTEITEFSQQEVCFEEQINIVLLPCRHHVLCRYSNLSIPINTAKLRHHSFSCMYVYSN</sequence>